<keyword evidence="4" id="KW-1185">Reference proteome</keyword>
<sequence length="364" mass="39733">MTKHLISLAAALALSSPIAAQEEGETPRPSPNEIVAKAGADEWAVVAPEDLLVMTLAPDAEGNPREVFIQLMPAPFSEKWTANIRTFARSGWFDDITVNRVQDNYVVQWGDANYDNPESDGPPKALPEGLVETSEEDYVLAYTPDMFDKLWASRGRRDAIQRLMPTTRAAPGWTGFDDPYANGFAFVGAMPVAMDFTDGEIIVEQVNQTTGAIVKYKDHATGPSSVWPIHCYGMVGVGRNLSPDAGTGAELYTVIGHAPRHLDRNIALVGRIVEGIEHLSSLPRGKGQLGFYEDEGMRTPILSVRVASDLPENDRPEFEYLDAGGPTFADYVKARANRRDPFFNVPAGGADVCNVMVPVRRVAE</sequence>
<organism evidence="3 4">
    <name type="scientific">Qipengyuania polymorpha</name>
    <dbReference type="NCBI Taxonomy" id="2867234"/>
    <lineage>
        <taxon>Bacteria</taxon>
        <taxon>Pseudomonadati</taxon>
        <taxon>Pseudomonadota</taxon>
        <taxon>Alphaproteobacteria</taxon>
        <taxon>Sphingomonadales</taxon>
        <taxon>Erythrobacteraceae</taxon>
        <taxon>Qipengyuania</taxon>
    </lineage>
</organism>
<keyword evidence="3" id="KW-0413">Isomerase</keyword>
<feature type="chain" id="PRO_5047095136" evidence="1">
    <location>
        <begin position="21"/>
        <end position="364"/>
    </location>
</feature>
<evidence type="ECO:0000259" key="2">
    <source>
        <dbReference type="Pfam" id="PF00160"/>
    </source>
</evidence>
<feature type="domain" description="PPIase cyclophilin-type" evidence="2">
    <location>
        <begin position="81"/>
        <end position="286"/>
    </location>
</feature>
<evidence type="ECO:0000256" key="1">
    <source>
        <dbReference type="SAM" id="SignalP"/>
    </source>
</evidence>
<dbReference type="Gene3D" id="2.40.100.10">
    <property type="entry name" value="Cyclophilin-like"/>
    <property type="match status" value="1"/>
</dbReference>
<feature type="signal peptide" evidence="1">
    <location>
        <begin position="1"/>
        <end position="20"/>
    </location>
</feature>
<keyword evidence="1" id="KW-0732">Signal</keyword>
<dbReference type="EMBL" id="JAIGNK010000004">
    <property type="protein sequence ID" value="MBX7459159.1"/>
    <property type="molecule type" value="Genomic_DNA"/>
</dbReference>
<dbReference type="InterPro" id="IPR002130">
    <property type="entry name" value="Cyclophilin-type_PPIase_dom"/>
</dbReference>
<accession>A0ABS7J519</accession>
<protein>
    <submittedName>
        <fullName evidence="3">Peptidylprolyl isomerase</fullName>
    </submittedName>
</protein>
<gene>
    <name evidence="3" type="ORF">K3152_12940</name>
</gene>
<dbReference type="SUPFAM" id="SSF50891">
    <property type="entry name" value="Cyclophilin-like"/>
    <property type="match status" value="1"/>
</dbReference>
<dbReference type="InterPro" id="IPR029000">
    <property type="entry name" value="Cyclophilin-like_dom_sf"/>
</dbReference>
<evidence type="ECO:0000313" key="4">
    <source>
        <dbReference type="Proteomes" id="UP000783253"/>
    </source>
</evidence>
<dbReference type="Pfam" id="PF00160">
    <property type="entry name" value="Pro_isomerase"/>
    <property type="match status" value="1"/>
</dbReference>
<name>A0ABS7J519_9SPHN</name>
<reference evidence="3 4" key="1">
    <citation type="submission" date="2021-08" db="EMBL/GenBank/DDBJ databases">
        <title>Comparative Genomics Analysis of the Genus Qipengyuania Reveals Extensive Genetic Diversity and Metabolic Versatility, Including the Description of Fifteen Novel Species.</title>
        <authorList>
            <person name="Liu Y."/>
        </authorList>
    </citation>
    <scope>NUCLEOTIDE SEQUENCE [LARGE SCALE GENOMIC DNA]</scope>
    <source>
        <strain evidence="3 4">1NDH17</strain>
    </source>
</reference>
<evidence type="ECO:0000313" key="3">
    <source>
        <dbReference type="EMBL" id="MBX7459159.1"/>
    </source>
</evidence>
<dbReference type="RefSeq" id="WP_221574555.1">
    <property type="nucleotide sequence ID" value="NZ_JAIGNK010000004.1"/>
</dbReference>
<dbReference type="GO" id="GO:0016853">
    <property type="term" value="F:isomerase activity"/>
    <property type="evidence" value="ECO:0007669"/>
    <property type="project" value="UniProtKB-KW"/>
</dbReference>
<dbReference type="Proteomes" id="UP000783253">
    <property type="component" value="Unassembled WGS sequence"/>
</dbReference>
<proteinExistence type="predicted"/>
<comment type="caution">
    <text evidence="3">The sequence shown here is derived from an EMBL/GenBank/DDBJ whole genome shotgun (WGS) entry which is preliminary data.</text>
</comment>